<feature type="compositionally biased region" description="Basic and acidic residues" evidence="1">
    <location>
        <begin position="31"/>
        <end position="47"/>
    </location>
</feature>
<feature type="region of interest" description="Disordered" evidence="1">
    <location>
        <begin position="1"/>
        <end position="65"/>
    </location>
</feature>
<accession>A0A5P1FLL8</accession>
<keyword evidence="3" id="KW-1185">Reference proteome</keyword>
<feature type="compositionally biased region" description="Polar residues" evidence="1">
    <location>
        <begin position="48"/>
        <end position="65"/>
    </location>
</feature>
<feature type="compositionally biased region" description="Low complexity" evidence="1">
    <location>
        <begin position="8"/>
        <end position="26"/>
    </location>
</feature>
<name>A0A5P1FLL8_ASPOF</name>
<sequence>MQRSSIVTTKTNTKSTNETAEALSSAAEEEGSGRGRDSNSLTEEARRNAQNRASNLHGQATYTGGSKNICQAMDQVRRKSKIFTKIWPSSRPNSTLTQQPPPLGVRRLRRERGRGRRLSPRTIALLRGRVQALLTLEDKVNEPMLMSASGVLASEASPFDVIYLGSK</sequence>
<dbReference type="Gramene" id="ONK77849">
    <property type="protein sequence ID" value="ONK77849"/>
    <property type="gene ID" value="A4U43_C02F11380"/>
</dbReference>
<proteinExistence type="predicted"/>
<dbReference type="AlphaFoldDB" id="A0A5P1FLL8"/>
<reference evidence="3" key="1">
    <citation type="journal article" date="2017" name="Nat. Commun.">
        <title>The asparagus genome sheds light on the origin and evolution of a young Y chromosome.</title>
        <authorList>
            <person name="Harkess A."/>
            <person name="Zhou J."/>
            <person name="Xu C."/>
            <person name="Bowers J.E."/>
            <person name="Van der Hulst R."/>
            <person name="Ayyampalayam S."/>
            <person name="Mercati F."/>
            <person name="Riccardi P."/>
            <person name="McKain M.R."/>
            <person name="Kakrana A."/>
            <person name="Tang H."/>
            <person name="Ray J."/>
            <person name="Groenendijk J."/>
            <person name="Arikit S."/>
            <person name="Mathioni S.M."/>
            <person name="Nakano M."/>
            <person name="Shan H."/>
            <person name="Telgmann-Rauber A."/>
            <person name="Kanno A."/>
            <person name="Yue Z."/>
            <person name="Chen H."/>
            <person name="Li W."/>
            <person name="Chen Y."/>
            <person name="Xu X."/>
            <person name="Zhang Y."/>
            <person name="Luo S."/>
            <person name="Chen H."/>
            <person name="Gao J."/>
            <person name="Mao Z."/>
            <person name="Pires J.C."/>
            <person name="Luo M."/>
            <person name="Kudrna D."/>
            <person name="Wing R.A."/>
            <person name="Meyers B.C."/>
            <person name="Yi K."/>
            <person name="Kong H."/>
            <person name="Lavrijsen P."/>
            <person name="Sunseri F."/>
            <person name="Falavigna A."/>
            <person name="Ye Y."/>
            <person name="Leebens-Mack J.H."/>
            <person name="Chen G."/>
        </authorList>
    </citation>
    <scope>NUCLEOTIDE SEQUENCE [LARGE SCALE GENOMIC DNA]</scope>
    <source>
        <strain evidence="3">cv. DH0086</strain>
    </source>
</reference>
<evidence type="ECO:0000313" key="3">
    <source>
        <dbReference type="Proteomes" id="UP000243459"/>
    </source>
</evidence>
<dbReference type="EMBL" id="CM007382">
    <property type="protein sequence ID" value="ONK77849.1"/>
    <property type="molecule type" value="Genomic_DNA"/>
</dbReference>
<organism evidence="2 3">
    <name type="scientific">Asparagus officinalis</name>
    <name type="common">Garden asparagus</name>
    <dbReference type="NCBI Taxonomy" id="4686"/>
    <lineage>
        <taxon>Eukaryota</taxon>
        <taxon>Viridiplantae</taxon>
        <taxon>Streptophyta</taxon>
        <taxon>Embryophyta</taxon>
        <taxon>Tracheophyta</taxon>
        <taxon>Spermatophyta</taxon>
        <taxon>Magnoliopsida</taxon>
        <taxon>Liliopsida</taxon>
        <taxon>Asparagales</taxon>
        <taxon>Asparagaceae</taxon>
        <taxon>Asparagoideae</taxon>
        <taxon>Asparagus</taxon>
    </lineage>
</organism>
<evidence type="ECO:0000313" key="2">
    <source>
        <dbReference type="EMBL" id="ONK77849.1"/>
    </source>
</evidence>
<evidence type="ECO:0000256" key="1">
    <source>
        <dbReference type="SAM" id="MobiDB-lite"/>
    </source>
</evidence>
<dbReference type="Proteomes" id="UP000243459">
    <property type="component" value="Chromosome 2"/>
</dbReference>
<gene>
    <name evidence="2" type="ORF">A4U43_C02F11380</name>
</gene>
<protein>
    <submittedName>
        <fullName evidence="2">Uncharacterized protein</fullName>
    </submittedName>
</protein>